<protein>
    <recommendedName>
        <fullName evidence="3">ATPase P</fullName>
    </recommendedName>
</protein>
<dbReference type="KEGG" id="dfl:DFE_1578"/>
<name>A0A2Z6AYG6_9BACT</name>
<evidence type="ECO:0000313" key="2">
    <source>
        <dbReference type="Proteomes" id="UP000269883"/>
    </source>
</evidence>
<dbReference type="AlphaFoldDB" id="A0A2Z6AYG6"/>
<dbReference type="Proteomes" id="UP000269883">
    <property type="component" value="Chromosome"/>
</dbReference>
<dbReference type="Gene3D" id="3.40.50.1000">
    <property type="entry name" value="HAD superfamily/HAD-like"/>
    <property type="match status" value="1"/>
</dbReference>
<accession>A0A2Z6AYG6</accession>
<dbReference type="RefSeq" id="WP_126378291.1">
    <property type="nucleotide sequence ID" value="NZ_AP017378.1"/>
</dbReference>
<dbReference type="OrthoDB" id="159409at2"/>
<keyword evidence="2" id="KW-1185">Reference proteome</keyword>
<reference evidence="1 2" key="1">
    <citation type="journal article" date="2018" name="Sci. Adv.">
        <title>Multi-heme cytochromes provide a pathway for survival in energy-limited environments.</title>
        <authorList>
            <person name="Deng X."/>
            <person name="Dohmae N."/>
            <person name="Nealson K.H."/>
            <person name="Hashimoto K."/>
            <person name="Okamoto A."/>
        </authorList>
    </citation>
    <scope>NUCLEOTIDE SEQUENCE [LARGE SCALE GENOMIC DNA]</scope>
    <source>
        <strain evidence="1 2">IS5</strain>
    </source>
</reference>
<organism evidence="1 2">
    <name type="scientific">Desulfovibrio ferrophilus</name>
    <dbReference type="NCBI Taxonomy" id="241368"/>
    <lineage>
        <taxon>Bacteria</taxon>
        <taxon>Pseudomonadati</taxon>
        <taxon>Thermodesulfobacteriota</taxon>
        <taxon>Desulfovibrionia</taxon>
        <taxon>Desulfovibrionales</taxon>
        <taxon>Desulfovibrionaceae</taxon>
        <taxon>Desulfovibrio</taxon>
    </lineage>
</organism>
<dbReference type="InterPro" id="IPR023214">
    <property type="entry name" value="HAD_sf"/>
</dbReference>
<dbReference type="InterPro" id="IPR036412">
    <property type="entry name" value="HAD-like_sf"/>
</dbReference>
<dbReference type="EMBL" id="AP017378">
    <property type="protein sequence ID" value="BBD08304.1"/>
    <property type="molecule type" value="Genomic_DNA"/>
</dbReference>
<gene>
    <name evidence="1" type="ORF">DFE_1578</name>
</gene>
<proteinExistence type="predicted"/>
<evidence type="ECO:0008006" key="3">
    <source>
        <dbReference type="Google" id="ProtNLM"/>
    </source>
</evidence>
<sequence>MYQFDIPGRTRLEIIHLVLDLNGTLCVDGELLPGVAERITALGSEVYVHVVTADTHGKAAQLLSDLPVRLVVLPEGNQDAAKRDFVRGLGSSCVAAMGNGFNDRLMLHEAALGVGVIQAEGTYSEALLMADVICPSITDAMDLLLIPTRLLATLRS</sequence>
<dbReference type="SUPFAM" id="SSF56784">
    <property type="entry name" value="HAD-like"/>
    <property type="match status" value="1"/>
</dbReference>
<evidence type="ECO:0000313" key="1">
    <source>
        <dbReference type="EMBL" id="BBD08304.1"/>
    </source>
</evidence>